<evidence type="ECO:0000256" key="2">
    <source>
        <dbReference type="ARBA" id="ARBA00022803"/>
    </source>
</evidence>
<dbReference type="InterPro" id="IPR018253">
    <property type="entry name" value="DnaJ_domain_CS"/>
</dbReference>
<dbReference type="CDD" id="cd06257">
    <property type="entry name" value="DnaJ"/>
    <property type="match status" value="1"/>
</dbReference>
<keyword evidence="2 3" id="KW-0802">TPR repeat</keyword>
<proteinExistence type="predicted"/>
<dbReference type="PROSITE" id="PS00636">
    <property type="entry name" value="DNAJ_1"/>
    <property type="match status" value="1"/>
</dbReference>
<keyword evidence="1" id="KW-0677">Repeat</keyword>
<dbReference type="Pfam" id="PF00226">
    <property type="entry name" value="DnaJ"/>
    <property type="match status" value="1"/>
</dbReference>
<reference evidence="6 7" key="1">
    <citation type="submission" date="2019-09" db="EMBL/GenBank/DDBJ databases">
        <title>Genome sequence of Adhaeribacter sp. M2.</title>
        <authorList>
            <person name="Srinivasan S."/>
        </authorList>
    </citation>
    <scope>NUCLEOTIDE SEQUENCE [LARGE SCALE GENOMIC DNA]</scope>
    <source>
        <strain evidence="6 7">M2</strain>
    </source>
</reference>
<dbReference type="InterPro" id="IPR036869">
    <property type="entry name" value="J_dom_sf"/>
</dbReference>
<evidence type="ECO:0000256" key="1">
    <source>
        <dbReference type="ARBA" id="ARBA00022737"/>
    </source>
</evidence>
<dbReference type="Gene3D" id="1.10.287.110">
    <property type="entry name" value="DnaJ domain"/>
    <property type="match status" value="1"/>
</dbReference>
<protein>
    <submittedName>
        <fullName evidence="6">DnaJ domain-containing protein</fullName>
    </submittedName>
</protein>
<dbReference type="AlphaFoldDB" id="A0A5N1INV4"/>
<keyword evidence="4" id="KW-0812">Transmembrane</keyword>
<dbReference type="EMBL" id="VTWT01000007">
    <property type="protein sequence ID" value="KAA9331742.1"/>
    <property type="molecule type" value="Genomic_DNA"/>
</dbReference>
<evidence type="ECO:0000259" key="5">
    <source>
        <dbReference type="PROSITE" id="PS50076"/>
    </source>
</evidence>
<keyword evidence="7" id="KW-1185">Reference proteome</keyword>
<feature type="transmembrane region" description="Helical" evidence="4">
    <location>
        <begin position="117"/>
        <end position="136"/>
    </location>
</feature>
<organism evidence="6 7">
    <name type="scientific">Adhaeribacter soli</name>
    <dbReference type="NCBI Taxonomy" id="2607655"/>
    <lineage>
        <taxon>Bacteria</taxon>
        <taxon>Pseudomonadati</taxon>
        <taxon>Bacteroidota</taxon>
        <taxon>Cytophagia</taxon>
        <taxon>Cytophagales</taxon>
        <taxon>Hymenobacteraceae</taxon>
        <taxon>Adhaeribacter</taxon>
    </lineage>
</organism>
<dbReference type="SUPFAM" id="SSF46565">
    <property type="entry name" value="Chaperone J-domain"/>
    <property type="match status" value="1"/>
</dbReference>
<dbReference type="InterPro" id="IPR050498">
    <property type="entry name" value="Ycf3"/>
</dbReference>
<evidence type="ECO:0000256" key="4">
    <source>
        <dbReference type="SAM" id="Phobius"/>
    </source>
</evidence>
<dbReference type="Gene3D" id="1.25.40.10">
    <property type="entry name" value="Tetratricopeptide repeat domain"/>
    <property type="match status" value="3"/>
</dbReference>
<dbReference type="InterPro" id="IPR001623">
    <property type="entry name" value="DnaJ_domain"/>
</dbReference>
<sequence length="361" mass="42631">MQLNYYSVLGLKRTATTPEIKAAYKKLAVQYHPDKHRGDVSYEEKFKQVSEAYQVLANPQKRRIYDLKLDYAAQQQRTQQYNQQAYQAARQRRPASVHERHYRPIPKRRFSKRDWQITVGFLVAIILFSLVVKTVMDFVTAQNRFRNATTFMEQQQWSSAHSLLSEAIDFEPRFSEAYQKRGFINQNVYKDYRAAIEDYNMAIRLNETPLAETYFNRGQCHVQLRNYQQAEADFSTAIDYDHNFRRAYLYRGELRLLELNAWSGAISDLTDYLKKPLEEKEKNKALLYRGFGFYLTDKYDLAIKDYTTALKTDTKNGRLYYLLGKAEYSLDQHAKACRHFTLAYNLGYEPAILDWESLCAR</sequence>
<keyword evidence="4" id="KW-1133">Transmembrane helix</keyword>
<dbReference type="PROSITE" id="PS50076">
    <property type="entry name" value="DNAJ_2"/>
    <property type="match status" value="1"/>
</dbReference>
<feature type="domain" description="J" evidence="5">
    <location>
        <begin position="4"/>
        <end position="69"/>
    </location>
</feature>
<accession>A0A5N1INV4</accession>
<dbReference type="Proteomes" id="UP000326570">
    <property type="component" value="Unassembled WGS sequence"/>
</dbReference>
<dbReference type="PRINTS" id="PR00625">
    <property type="entry name" value="JDOMAIN"/>
</dbReference>
<evidence type="ECO:0000313" key="6">
    <source>
        <dbReference type="EMBL" id="KAA9331742.1"/>
    </source>
</evidence>
<keyword evidence="4" id="KW-0472">Membrane</keyword>
<comment type="caution">
    <text evidence="6">The sequence shown here is derived from an EMBL/GenBank/DDBJ whole genome shotgun (WGS) entry which is preliminary data.</text>
</comment>
<dbReference type="SMART" id="SM00028">
    <property type="entry name" value="TPR"/>
    <property type="match status" value="4"/>
</dbReference>
<name>A0A5N1INV4_9BACT</name>
<dbReference type="InterPro" id="IPR019734">
    <property type="entry name" value="TPR_rpt"/>
</dbReference>
<dbReference type="PROSITE" id="PS50005">
    <property type="entry name" value="TPR"/>
    <property type="match status" value="1"/>
</dbReference>
<dbReference type="SMART" id="SM00271">
    <property type="entry name" value="DnaJ"/>
    <property type="match status" value="1"/>
</dbReference>
<dbReference type="Pfam" id="PF00515">
    <property type="entry name" value="TPR_1"/>
    <property type="match status" value="1"/>
</dbReference>
<dbReference type="InterPro" id="IPR011990">
    <property type="entry name" value="TPR-like_helical_dom_sf"/>
</dbReference>
<evidence type="ECO:0000256" key="3">
    <source>
        <dbReference type="PROSITE-ProRule" id="PRU00339"/>
    </source>
</evidence>
<gene>
    <name evidence="6" type="ORF">F0P94_13100</name>
</gene>
<dbReference type="SUPFAM" id="SSF48452">
    <property type="entry name" value="TPR-like"/>
    <property type="match status" value="1"/>
</dbReference>
<dbReference type="PANTHER" id="PTHR44858">
    <property type="entry name" value="TETRATRICOPEPTIDE REPEAT PROTEIN 6"/>
    <property type="match status" value="1"/>
</dbReference>
<dbReference type="RefSeq" id="WP_150904352.1">
    <property type="nucleotide sequence ID" value="NZ_VTWT01000007.1"/>
</dbReference>
<feature type="repeat" description="TPR" evidence="3">
    <location>
        <begin position="211"/>
        <end position="244"/>
    </location>
</feature>
<evidence type="ECO:0000313" key="7">
    <source>
        <dbReference type="Proteomes" id="UP000326570"/>
    </source>
</evidence>
<dbReference type="PANTHER" id="PTHR44858:SF1">
    <property type="entry name" value="UDP-N-ACETYLGLUCOSAMINE--PEPTIDE N-ACETYLGLUCOSAMINYLTRANSFERASE SPINDLY-RELATED"/>
    <property type="match status" value="1"/>
</dbReference>